<evidence type="ECO:0000313" key="2">
    <source>
        <dbReference type="EMBL" id="TVX83703.1"/>
    </source>
</evidence>
<organism evidence="2 3">
    <name type="scientific">Peribacillus simplex</name>
    <dbReference type="NCBI Taxonomy" id="1478"/>
    <lineage>
        <taxon>Bacteria</taxon>
        <taxon>Bacillati</taxon>
        <taxon>Bacillota</taxon>
        <taxon>Bacilli</taxon>
        <taxon>Bacillales</taxon>
        <taxon>Bacillaceae</taxon>
        <taxon>Peribacillus</taxon>
    </lineage>
</organism>
<accession>A0A8B5Y3L6</accession>
<comment type="caution">
    <text evidence="2">The sequence shown here is derived from an EMBL/GenBank/DDBJ whole genome shotgun (WGS) entry which is preliminary data.</text>
</comment>
<reference evidence="2 3" key="1">
    <citation type="submission" date="2019-07" db="EMBL/GenBank/DDBJ databases">
        <title>Genome assembly of Bacillus simplex strain GGC-P6A.</title>
        <authorList>
            <person name="Jennings M.E."/>
            <person name="Barton H.A."/>
        </authorList>
    </citation>
    <scope>NUCLEOTIDE SEQUENCE [LARGE SCALE GENOMIC DNA]</scope>
    <source>
        <strain evidence="2 3">GGC-P6A</strain>
    </source>
</reference>
<evidence type="ECO:0000256" key="1">
    <source>
        <dbReference type="SAM" id="Coils"/>
    </source>
</evidence>
<name>A0A8B5Y3L6_9BACI</name>
<dbReference type="EMBL" id="VNKI01000001">
    <property type="protein sequence ID" value="TVX83703.1"/>
    <property type="molecule type" value="Genomic_DNA"/>
</dbReference>
<dbReference type="Proteomes" id="UP000317770">
    <property type="component" value="Unassembled WGS sequence"/>
</dbReference>
<dbReference type="RefSeq" id="WP_144476240.1">
    <property type="nucleotide sequence ID" value="NZ_VNKI01000001.1"/>
</dbReference>
<gene>
    <name evidence="2" type="ORF">FQP34_00140</name>
</gene>
<keyword evidence="1" id="KW-0175">Coiled coil</keyword>
<sequence length="312" mass="36488">MIKTEYGIYHRESWESYCNILLKIKYDLDYQDIPASTSGDYGIEGFTTEGILFQCYCPDDEIDSKTLYDNQRDKVTRDLNKLEKNKKELLELLQGKKIKTWVFLTPIVKNKELVKHCKVKAKEYKENKSLSDLIDKNFNVVVHTEKDYLVEIHRKNNLINEKIYFDIGNIDDEELIDWKACADSLIIDTLIRKSSKLFENEKEPEKSIKINKFIDTQIKNFIKGQKVLERMKIHYALVYEKQSRVKSSIASNLEMEVMLNDEPPKHLLKTALGNYKTAMKSEKLEDSFEIGVLNDLGQEAVASWLMECLLDF</sequence>
<feature type="coiled-coil region" evidence="1">
    <location>
        <begin position="65"/>
        <end position="99"/>
    </location>
</feature>
<dbReference type="AlphaFoldDB" id="A0A8B5Y3L6"/>
<protein>
    <submittedName>
        <fullName evidence="2">Uncharacterized protein</fullName>
    </submittedName>
</protein>
<proteinExistence type="predicted"/>
<evidence type="ECO:0000313" key="3">
    <source>
        <dbReference type="Proteomes" id="UP000317770"/>
    </source>
</evidence>